<reference evidence="1 2" key="1">
    <citation type="submission" date="2018-12" db="EMBL/GenBank/DDBJ databases">
        <authorList>
            <consortium name="Pathogen Informatics"/>
        </authorList>
    </citation>
    <scope>NUCLEOTIDE SEQUENCE [LARGE SCALE GENOMIC DNA]</scope>
    <source>
        <strain evidence="1 2">NCTC13071</strain>
    </source>
</reference>
<name>A0A448L7S9_9BACT</name>
<protein>
    <submittedName>
        <fullName evidence="1">Uncharacterized protein</fullName>
    </submittedName>
</protein>
<accession>A0A448L7S9</accession>
<dbReference type="GeneID" id="85012848"/>
<sequence length="248" mass="28658">MSKKINSYKAMSVLTRGFFEAFANGIIDCQIIGNDFKKKHNPQNIKQAMLEHYEEISAHFLDIMFPALARLNYPDEKKMQEKLKKEFTDKQADMAQYLRFACKTDKLYEAMVNEYKRNFNRLLQGQFTSIEEHIEVYPRGLQLSVVDEQMAIVILVRVLLKAYAAGIKASKTAKRSFNQVSIYRMLLLNTQLLMNDSSFKSEEEDLMALFKEACGNEENLNVLFNSLDETYKELVKEDGIIAGDEQSN</sequence>
<dbReference type="EMBL" id="LR134384">
    <property type="protein sequence ID" value="VEH16055.1"/>
    <property type="molecule type" value="Genomic_DNA"/>
</dbReference>
<dbReference type="RefSeq" id="WP_018920880.1">
    <property type="nucleotide sequence ID" value="NZ_JBQNBD010000001.1"/>
</dbReference>
<dbReference type="AlphaFoldDB" id="A0A448L7S9"/>
<organism evidence="1 2">
    <name type="scientific">Segatella oris</name>
    <dbReference type="NCBI Taxonomy" id="28135"/>
    <lineage>
        <taxon>Bacteria</taxon>
        <taxon>Pseudomonadati</taxon>
        <taxon>Bacteroidota</taxon>
        <taxon>Bacteroidia</taxon>
        <taxon>Bacteroidales</taxon>
        <taxon>Prevotellaceae</taxon>
        <taxon>Segatella</taxon>
    </lineage>
</organism>
<proteinExistence type="predicted"/>
<evidence type="ECO:0000313" key="1">
    <source>
        <dbReference type="EMBL" id="VEH16055.1"/>
    </source>
</evidence>
<dbReference type="Proteomes" id="UP000274578">
    <property type="component" value="Chromosome 1"/>
</dbReference>
<evidence type="ECO:0000313" key="2">
    <source>
        <dbReference type="Proteomes" id="UP000274578"/>
    </source>
</evidence>
<dbReference type="KEGG" id="poc:NCTC13071_02072"/>
<gene>
    <name evidence="1" type="ORF">NCTC13071_02072</name>
</gene>